<dbReference type="OrthoDB" id="2245455at2759"/>
<proteinExistence type="predicted"/>
<dbReference type="Proteomes" id="UP000076842">
    <property type="component" value="Unassembled WGS sequence"/>
</dbReference>
<dbReference type="EMBL" id="KV423924">
    <property type="protein sequence ID" value="KZT61299.1"/>
    <property type="molecule type" value="Genomic_DNA"/>
</dbReference>
<dbReference type="InParanoid" id="A0A165J2U5"/>
<dbReference type="STRING" id="1353952.A0A165J2U5"/>
<feature type="compositionally biased region" description="Basic and acidic residues" evidence="1">
    <location>
        <begin position="55"/>
        <end position="67"/>
    </location>
</feature>
<sequence length="224" mass="24932">MRSLLLSILHPPGFYLTPRLFIPTTLWSQGGAKLEKLPQKTSMLLTLGTALEELQRHSDERERERRGGWAQEGVDSEEHWQRALVDWERVCDGIRESTRGKGGFAGIQQPGQGKSGGGGIGWGRLGKQWEKVTSGKNLDSPAAYVQSLTKVFQSAPVIGTPNSPSPSGPLPHYEHLTPSQRSALERRLRNSSDFFATTVVPFVVRDLGLLMEKYLKKGEKWLVE</sequence>
<dbReference type="PANTHER" id="PTHR37327">
    <property type="entry name" value="CHROMOSOME 1, WHOLE GENOME SHOTGUN SEQUENCE"/>
    <property type="match status" value="1"/>
</dbReference>
<feature type="region of interest" description="Disordered" evidence="1">
    <location>
        <begin position="55"/>
        <end position="75"/>
    </location>
</feature>
<reference evidence="2 3" key="1">
    <citation type="journal article" date="2016" name="Mol. Biol. Evol.">
        <title>Comparative Genomics of Early-Diverging Mushroom-Forming Fungi Provides Insights into the Origins of Lignocellulose Decay Capabilities.</title>
        <authorList>
            <person name="Nagy L.G."/>
            <person name="Riley R."/>
            <person name="Tritt A."/>
            <person name="Adam C."/>
            <person name="Daum C."/>
            <person name="Floudas D."/>
            <person name="Sun H."/>
            <person name="Yadav J.S."/>
            <person name="Pangilinan J."/>
            <person name="Larsson K.H."/>
            <person name="Matsuura K."/>
            <person name="Barry K."/>
            <person name="Labutti K."/>
            <person name="Kuo R."/>
            <person name="Ohm R.A."/>
            <person name="Bhattacharya S.S."/>
            <person name="Shirouzu T."/>
            <person name="Yoshinaga Y."/>
            <person name="Martin F.M."/>
            <person name="Grigoriev I.V."/>
            <person name="Hibbett D.S."/>
        </authorList>
    </citation>
    <scope>NUCLEOTIDE SEQUENCE [LARGE SCALE GENOMIC DNA]</scope>
    <source>
        <strain evidence="2 3">HHB12733</strain>
    </source>
</reference>
<feature type="region of interest" description="Disordered" evidence="1">
    <location>
        <begin position="101"/>
        <end position="120"/>
    </location>
</feature>
<keyword evidence="3" id="KW-1185">Reference proteome</keyword>
<organism evidence="2 3">
    <name type="scientific">Calocera cornea HHB12733</name>
    <dbReference type="NCBI Taxonomy" id="1353952"/>
    <lineage>
        <taxon>Eukaryota</taxon>
        <taxon>Fungi</taxon>
        <taxon>Dikarya</taxon>
        <taxon>Basidiomycota</taxon>
        <taxon>Agaricomycotina</taxon>
        <taxon>Dacrymycetes</taxon>
        <taxon>Dacrymycetales</taxon>
        <taxon>Dacrymycetaceae</taxon>
        <taxon>Calocera</taxon>
    </lineage>
</organism>
<gene>
    <name evidence="2" type="ORF">CALCODRAFT_428060</name>
</gene>
<dbReference type="PANTHER" id="PTHR37327:SF1">
    <property type="entry name" value="MICROTUBULE INTERACTING AND TRANSPORT DOMAIN-CONTAINING PROTEIN"/>
    <property type="match status" value="1"/>
</dbReference>
<evidence type="ECO:0000313" key="3">
    <source>
        <dbReference type="Proteomes" id="UP000076842"/>
    </source>
</evidence>
<evidence type="ECO:0000256" key="1">
    <source>
        <dbReference type="SAM" id="MobiDB-lite"/>
    </source>
</evidence>
<evidence type="ECO:0000313" key="2">
    <source>
        <dbReference type="EMBL" id="KZT61299.1"/>
    </source>
</evidence>
<accession>A0A165J2U5</accession>
<dbReference type="AlphaFoldDB" id="A0A165J2U5"/>
<name>A0A165J2U5_9BASI</name>
<protein>
    <submittedName>
        <fullName evidence="2">Uncharacterized protein</fullName>
    </submittedName>
</protein>